<comment type="caution">
    <text evidence="2">The sequence shown here is derived from an EMBL/GenBank/DDBJ whole genome shotgun (WGS) entry which is preliminary data.</text>
</comment>
<dbReference type="AlphaFoldDB" id="A0A8S3I710"/>
<gene>
    <name evidence="2" type="ORF">GIL414_LOCUS74501</name>
</gene>
<dbReference type="EMBL" id="CAJOBJ010340981">
    <property type="protein sequence ID" value="CAF5195007.1"/>
    <property type="molecule type" value="Genomic_DNA"/>
</dbReference>
<feature type="non-terminal residue" evidence="2">
    <location>
        <position position="97"/>
    </location>
</feature>
<accession>A0A8S3I710</accession>
<sequence length="97" mass="11036">MKKHPHQNQPIKKFTHASSAKMHRKVYSSADRVMDSVPYPPAHLLTIKDIFGTSDKPNLSLLLRHLEAEGRLELDAALTIMIRGRELTAREPNLIEI</sequence>
<evidence type="ECO:0000313" key="2">
    <source>
        <dbReference type="EMBL" id="CAF5195007.1"/>
    </source>
</evidence>
<reference evidence="2" key="1">
    <citation type="submission" date="2021-02" db="EMBL/GenBank/DDBJ databases">
        <authorList>
            <person name="Nowell W R."/>
        </authorList>
    </citation>
    <scope>NUCLEOTIDE SEQUENCE</scope>
</reference>
<dbReference type="InterPro" id="IPR029052">
    <property type="entry name" value="Metallo-depent_PP-like"/>
</dbReference>
<feature type="region of interest" description="Disordered" evidence="1">
    <location>
        <begin position="1"/>
        <end position="20"/>
    </location>
</feature>
<proteinExistence type="predicted"/>
<dbReference type="Gene3D" id="3.60.21.10">
    <property type="match status" value="1"/>
</dbReference>
<organism evidence="2 3">
    <name type="scientific">Rotaria magnacalcarata</name>
    <dbReference type="NCBI Taxonomy" id="392030"/>
    <lineage>
        <taxon>Eukaryota</taxon>
        <taxon>Metazoa</taxon>
        <taxon>Spiralia</taxon>
        <taxon>Gnathifera</taxon>
        <taxon>Rotifera</taxon>
        <taxon>Eurotatoria</taxon>
        <taxon>Bdelloidea</taxon>
        <taxon>Philodinida</taxon>
        <taxon>Philodinidae</taxon>
        <taxon>Rotaria</taxon>
    </lineage>
</organism>
<protein>
    <submittedName>
        <fullName evidence="2">Uncharacterized protein</fullName>
    </submittedName>
</protein>
<evidence type="ECO:0000256" key="1">
    <source>
        <dbReference type="SAM" id="MobiDB-lite"/>
    </source>
</evidence>
<dbReference type="Proteomes" id="UP000681720">
    <property type="component" value="Unassembled WGS sequence"/>
</dbReference>
<name>A0A8S3I710_9BILA</name>
<feature type="non-terminal residue" evidence="2">
    <location>
        <position position="1"/>
    </location>
</feature>
<evidence type="ECO:0000313" key="3">
    <source>
        <dbReference type="Proteomes" id="UP000681720"/>
    </source>
</evidence>